<feature type="transmembrane region" description="Helical" evidence="1">
    <location>
        <begin position="59"/>
        <end position="82"/>
    </location>
</feature>
<dbReference type="AlphaFoldDB" id="A0A1C7PBM5"/>
<sequence length="172" mass="19409">MAEYIEIIKGAPSDDMMKKILTQWYGVSKPKWKPWLDAIVLIFFTAASILLMYTGQTTYAWIAIAGFVMSCIALFGYIPYLVNMALKVSKLSPSYNKRKTYRFYPDKFQFGYEGSEIVEGPLNAFTSVHLTPDALLFLGGKRLALWVVKSDLTPEELATLLAYLENNGVPVK</sequence>
<reference evidence="3" key="1">
    <citation type="submission" date="2016-09" db="EMBL/GenBank/DDBJ databases">
        <authorList>
            <person name="Koehorst J."/>
        </authorList>
    </citation>
    <scope>NUCLEOTIDE SEQUENCE [LARGE SCALE GENOMIC DNA]</scope>
</reference>
<gene>
    <name evidence="2" type="ORF">PYTT_2036</name>
</gene>
<evidence type="ECO:0000313" key="2">
    <source>
        <dbReference type="EMBL" id="SEH95424.1"/>
    </source>
</evidence>
<evidence type="ECO:0008006" key="4">
    <source>
        <dbReference type="Google" id="ProtNLM"/>
    </source>
</evidence>
<protein>
    <recommendedName>
        <fullName evidence="4">YcxB-like protein</fullName>
    </recommendedName>
</protein>
<keyword evidence="1" id="KW-0472">Membrane</keyword>
<keyword evidence="3" id="KW-1185">Reference proteome</keyword>
<organism evidence="2 3">
    <name type="scientific">Akkermansia glycaniphila</name>
    <dbReference type="NCBI Taxonomy" id="1679444"/>
    <lineage>
        <taxon>Bacteria</taxon>
        <taxon>Pseudomonadati</taxon>
        <taxon>Verrucomicrobiota</taxon>
        <taxon>Verrucomicrobiia</taxon>
        <taxon>Verrucomicrobiales</taxon>
        <taxon>Akkermansiaceae</taxon>
        <taxon>Akkermansia</taxon>
    </lineage>
</organism>
<dbReference type="Proteomes" id="UP000176204">
    <property type="component" value="Chromosome I"/>
</dbReference>
<dbReference type="EMBL" id="LT629973">
    <property type="protein sequence ID" value="SEH95424.1"/>
    <property type="molecule type" value="Genomic_DNA"/>
</dbReference>
<evidence type="ECO:0000256" key="1">
    <source>
        <dbReference type="SAM" id="Phobius"/>
    </source>
</evidence>
<evidence type="ECO:0000313" key="3">
    <source>
        <dbReference type="Proteomes" id="UP000176204"/>
    </source>
</evidence>
<keyword evidence="1" id="KW-0812">Transmembrane</keyword>
<dbReference type="RefSeq" id="WP_067775660.1">
    <property type="nucleotide sequence ID" value="NZ_JACVVN010000012.1"/>
</dbReference>
<dbReference type="KEGG" id="agl:PYTT_2036"/>
<name>A0A1C7PBM5_9BACT</name>
<feature type="transmembrane region" description="Helical" evidence="1">
    <location>
        <begin position="35"/>
        <end position="53"/>
    </location>
</feature>
<accession>A0A1C7PBM5</accession>
<keyword evidence="1" id="KW-1133">Transmembrane helix</keyword>
<proteinExistence type="predicted"/>